<dbReference type="SUPFAM" id="SSF50965">
    <property type="entry name" value="Galactose oxidase, central domain"/>
    <property type="match status" value="2"/>
</dbReference>
<dbReference type="Proteomes" id="UP001160301">
    <property type="component" value="Unassembled WGS sequence"/>
</dbReference>
<organism evidence="4 5">
    <name type="scientific">Polyangium sorediatum</name>
    <dbReference type="NCBI Taxonomy" id="889274"/>
    <lineage>
        <taxon>Bacteria</taxon>
        <taxon>Pseudomonadati</taxon>
        <taxon>Myxococcota</taxon>
        <taxon>Polyangia</taxon>
        <taxon>Polyangiales</taxon>
        <taxon>Polyangiaceae</taxon>
        <taxon>Polyangium</taxon>
    </lineage>
</organism>
<evidence type="ECO:0000313" key="4">
    <source>
        <dbReference type="EMBL" id="MDI1431637.1"/>
    </source>
</evidence>
<evidence type="ECO:0000313" key="5">
    <source>
        <dbReference type="Proteomes" id="UP001160301"/>
    </source>
</evidence>
<dbReference type="SMART" id="SM00612">
    <property type="entry name" value="Kelch"/>
    <property type="match status" value="5"/>
</dbReference>
<comment type="caution">
    <text evidence="4">The sequence shown here is derived from an EMBL/GenBank/DDBJ whole genome shotgun (WGS) entry which is preliminary data.</text>
</comment>
<dbReference type="PANTHER" id="PTHR46344:SF27">
    <property type="entry name" value="KELCH REPEAT SUPERFAMILY PROTEIN"/>
    <property type="match status" value="1"/>
</dbReference>
<dbReference type="Gene3D" id="2.130.10.80">
    <property type="entry name" value="Galactose oxidase/kelch, beta-propeller"/>
    <property type="match status" value="2"/>
</dbReference>
<dbReference type="InterPro" id="IPR037293">
    <property type="entry name" value="Gal_Oxidase_central_sf"/>
</dbReference>
<evidence type="ECO:0000256" key="1">
    <source>
        <dbReference type="ARBA" id="ARBA00022441"/>
    </source>
</evidence>
<dbReference type="InterPro" id="IPR011043">
    <property type="entry name" value="Gal_Oxase/kelch_b-propeller"/>
</dbReference>
<keyword evidence="1" id="KW-0880">Kelch repeat</keyword>
<protein>
    <recommendedName>
        <fullName evidence="6">Kelch-like protein</fullName>
    </recommendedName>
</protein>
<keyword evidence="3" id="KW-0732">Signal</keyword>
<dbReference type="EMBL" id="JARZHI010000015">
    <property type="protein sequence ID" value="MDI1431637.1"/>
    <property type="molecule type" value="Genomic_DNA"/>
</dbReference>
<feature type="signal peptide" evidence="3">
    <location>
        <begin position="1"/>
        <end position="23"/>
    </location>
</feature>
<dbReference type="InterPro" id="IPR015915">
    <property type="entry name" value="Kelch-typ_b-propeller"/>
</dbReference>
<dbReference type="RefSeq" id="WP_136969012.1">
    <property type="nucleotide sequence ID" value="NZ_JARZHI010000015.1"/>
</dbReference>
<name>A0ABT6NTH3_9BACT</name>
<keyword evidence="5" id="KW-1185">Reference proteome</keyword>
<dbReference type="PROSITE" id="PS51257">
    <property type="entry name" value="PROKAR_LIPOPROTEIN"/>
    <property type="match status" value="1"/>
</dbReference>
<evidence type="ECO:0000256" key="3">
    <source>
        <dbReference type="SAM" id="SignalP"/>
    </source>
</evidence>
<dbReference type="Pfam" id="PF01344">
    <property type="entry name" value="Kelch_1"/>
    <property type="match status" value="2"/>
</dbReference>
<gene>
    <name evidence="4" type="ORF">QHF89_19235</name>
</gene>
<reference evidence="4 5" key="1">
    <citation type="submission" date="2023-04" db="EMBL/GenBank/DDBJ databases">
        <title>The genome sequence of Polyangium sorediatum DSM14670.</title>
        <authorList>
            <person name="Zhang X."/>
        </authorList>
    </citation>
    <scope>NUCLEOTIDE SEQUENCE [LARGE SCALE GENOMIC DNA]</scope>
    <source>
        <strain evidence="4 5">DSM 14670</strain>
    </source>
</reference>
<keyword evidence="2" id="KW-0677">Repeat</keyword>
<dbReference type="InterPro" id="IPR006652">
    <property type="entry name" value="Kelch_1"/>
</dbReference>
<dbReference type="PANTHER" id="PTHR46344">
    <property type="entry name" value="OS02G0202900 PROTEIN"/>
    <property type="match status" value="1"/>
</dbReference>
<proteinExistence type="predicted"/>
<evidence type="ECO:0008006" key="6">
    <source>
        <dbReference type="Google" id="ProtNLM"/>
    </source>
</evidence>
<sequence>MRGANRFMLGSCLFLGMWSWAIGGCTDQGAPLPGVDVARGGALQTQSPRTTTRMNFAWTQVAWMATGRGEPRATLLTDGRVLVTGGWGLEDGYAHVKVLASAELYDPQTNTFSAAASMIRPRNKHTATRLPDGRVLVVGGFSSYVPDHEDEIYPPEPSAEIYDPATDTWVYATHPDAAHMEHSAALLSNGQVLIVGGGGQTAAELYDPQTNTWSSAGGTSAAYSCSSVTELPDGKVLVRGGDAAELYDPASNSWSWIGAPPTTGCTDATSAWLSTGKVLFTNGSSAEVYDPATNQWSLAAPLLTGRYSHTGVALDGGGFMVAGGGLDELAPLASTEIYDSATDTWSAGPPMAEKRYLHASTRLADGRVLVLGGWEHPGKRLNSAEVFDASGEAGAGGTGGMGAGGAGGGIGGAGGAGGGAGGMGAGGAGGGVGGAGGAGGGGGGAAGAGGMATTSTGAGASSGGGTKGGNGCSFRKPEEVPSAGLWLCLPLFAAARRRKR</sequence>
<accession>A0ABT6NTH3</accession>
<evidence type="ECO:0000256" key="2">
    <source>
        <dbReference type="ARBA" id="ARBA00022737"/>
    </source>
</evidence>
<feature type="chain" id="PRO_5047295447" description="Kelch-like protein" evidence="3">
    <location>
        <begin position="24"/>
        <end position="500"/>
    </location>
</feature>
<dbReference type="Gene3D" id="2.120.10.80">
    <property type="entry name" value="Kelch-type beta propeller"/>
    <property type="match status" value="1"/>
</dbReference>